<keyword evidence="4 8" id="KW-1133">Transmembrane helix</keyword>
<protein>
    <recommendedName>
        <fullName evidence="11">Transmembrane protein 161B</fullName>
    </recommendedName>
</protein>
<evidence type="ECO:0000256" key="8">
    <source>
        <dbReference type="SAM" id="Phobius"/>
    </source>
</evidence>
<comment type="subcellular location">
    <subcellularLocation>
        <location evidence="1">Membrane</location>
        <topology evidence="1">Multi-pass membrane protein</topology>
    </subcellularLocation>
</comment>
<feature type="transmembrane region" description="Helical" evidence="8">
    <location>
        <begin position="154"/>
        <end position="176"/>
    </location>
</feature>
<dbReference type="EMBL" id="CM031811">
    <property type="protein sequence ID" value="KAG6660411.1"/>
    <property type="molecule type" value="Genomic_DNA"/>
</dbReference>
<reference evidence="9" key="1">
    <citation type="submission" date="2020-12" db="EMBL/GenBank/DDBJ databases">
        <title>WGS assembly of Carya illinoinensis cv. Pawnee.</title>
        <authorList>
            <person name="Platts A."/>
            <person name="Shu S."/>
            <person name="Wright S."/>
            <person name="Barry K."/>
            <person name="Edger P."/>
            <person name="Pires J.C."/>
            <person name="Schmutz J."/>
        </authorList>
    </citation>
    <scope>NUCLEOTIDE SEQUENCE</scope>
    <source>
        <tissue evidence="9">Leaf</tissue>
    </source>
</reference>
<keyword evidence="10" id="KW-1185">Reference proteome</keyword>
<evidence type="ECO:0000256" key="3">
    <source>
        <dbReference type="ARBA" id="ARBA00022692"/>
    </source>
</evidence>
<evidence type="ECO:0008006" key="11">
    <source>
        <dbReference type="Google" id="ProtNLM"/>
    </source>
</evidence>
<feature type="transmembrane region" description="Helical" evidence="8">
    <location>
        <begin position="440"/>
        <end position="459"/>
    </location>
</feature>
<evidence type="ECO:0000313" key="10">
    <source>
        <dbReference type="Proteomes" id="UP000811609"/>
    </source>
</evidence>
<organism evidence="9 10">
    <name type="scientific">Carya illinoinensis</name>
    <name type="common">Pecan</name>
    <dbReference type="NCBI Taxonomy" id="32201"/>
    <lineage>
        <taxon>Eukaryota</taxon>
        <taxon>Viridiplantae</taxon>
        <taxon>Streptophyta</taxon>
        <taxon>Embryophyta</taxon>
        <taxon>Tracheophyta</taxon>
        <taxon>Spermatophyta</taxon>
        <taxon>Magnoliopsida</taxon>
        <taxon>eudicotyledons</taxon>
        <taxon>Gunneridae</taxon>
        <taxon>Pentapetalae</taxon>
        <taxon>rosids</taxon>
        <taxon>fabids</taxon>
        <taxon>Fagales</taxon>
        <taxon>Juglandaceae</taxon>
        <taxon>Carya</taxon>
    </lineage>
</organism>
<dbReference type="Proteomes" id="UP000811609">
    <property type="component" value="Chromosome 3"/>
</dbReference>
<evidence type="ECO:0000256" key="6">
    <source>
        <dbReference type="ARBA" id="ARBA00023180"/>
    </source>
</evidence>
<evidence type="ECO:0000313" key="9">
    <source>
        <dbReference type="EMBL" id="KAG6660411.1"/>
    </source>
</evidence>
<dbReference type="InterPro" id="IPR019395">
    <property type="entry name" value="Transmembrane_161A/B"/>
</dbReference>
<feature type="transmembrane region" description="Helical" evidence="8">
    <location>
        <begin position="267"/>
        <end position="288"/>
    </location>
</feature>
<evidence type="ECO:0000256" key="5">
    <source>
        <dbReference type="ARBA" id="ARBA00023136"/>
    </source>
</evidence>
<keyword evidence="6" id="KW-0325">Glycoprotein</keyword>
<name>A0A8T1R2T9_CARIL</name>
<comment type="similarity">
    <text evidence="2">Belongs to the TMEM161 family.</text>
</comment>
<sequence>MLQFLLTYKNPILHTSLSLSLTFLLSFFKIPSLFLHGLHTYIQPENLHQDASRAAIRRPESTNPSSTLQGYQHLSSKPNIEPRKRNKSKEKSEFDENNAQIFRITLDHSRIQSRLYFHEYRRVFTLSFVALSSLLLQFYLGVSESSGSFINGTFVPLLFGFILLCNLVLLLAKVSFEKSASRKSEKQLSVLLGVLGFTLGLLICFEIVPWVLDFRFESINGVLRVFLAVLMGFIAGFLLMPALKIARSFWLGTDQLRSNLSMIHCGWFSRMILYANTTLSMLTALLWINPFVEILVNKNIDNAKGARLASEIGDAERLVGNVGMSLSDFNKLRVWCLLLLGLLQVVALRPNLQMYLNEALLSWYQRLHASKIPDLDFSRAKVFLHNHYLCLVVLQFLAPPILVLLFVGLSQIDGNSFLSSQSICSLQPCSSFVKEVALFLAWWVVFVWAVFSSGSLVLYRRGILYMS</sequence>
<proteinExistence type="inferred from homology"/>
<evidence type="ECO:0000256" key="1">
    <source>
        <dbReference type="ARBA" id="ARBA00004141"/>
    </source>
</evidence>
<feature type="transmembrane region" description="Helical" evidence="8">
    <location>
        <begin position="332"/>
        <end position="348"/>
    </location>
</feature>
<feature type="transmembrane region" description="Helical" evidence="8">
    <location>
        <begin position="123"/>
        <end position="142"/>
    </location>
</feature>
<evidence type="ECO:0000256" key="7">
    <source>
        <dbReference type="SAM" id="MobiDB-lite"/>
    </source>
</evidence>
<feature type="transmembrane region" description="Helical" evidence="8">
    <location>
        <begin position="12"/>
        <end position="30"/>
    </location>
</feature>
<accession>A0A8T1R2T9</accession>
<dbReference type="GO" id="GO:0016020">
    <property type="term" value="C:membrane"/>
    <property type="evidence" value="ECO:0007669"/>
    <property type="project" value="UniProtKB-SubCell"/>
</dbReference>
<keyword evidence="5 8" id="KW-0472">Membrane</keyword>
<feature type="compositionally biased region" description="Polar residues" evidence="7">
    <location>
        <begin position="61"/>
        <end position="78"/>
    </location>
</feature>
<dbReference type="PANTHER" id="PTHR13624">
    <property type="entry name" value="RE42071P"/>
    <property type="match status" value="1"/>
</dbReference>
<gene>
    <name evidence="9" type="ORF">CIPAW_03G104400</name>
</gene>
<comment type="caution">
    <text evidence="9">The sequence shown here is derived from an EMBL/GenBank/DDBJ whole genome shotgun (WGS) entry which is preliminary data.</text>
</comment>
<dbReference type="AlphaFoldDB" id="A0A8T1R2T9"/>
<evidence type="ECO:0000256" key="4">
    <source>
        <dbReference type="ARBA" id="ARBA00022989"/>
    </source>
</evidence>
<keyword evidence="3 8" id="KW-0812">Transmembrane</keyword>
<feature type="transmembrane region" description="Helical" evidence="8">
    <location>
        <begin position="388"/>
        <end position="409"/>
    </location>
</feature>
<feature type="transmembrane region" description="Helical" evidence="8">
    <location>
        <begin position="188"/>
        <end position="212"/>
    </location>
</feature>
<dbReference type="PANTHER" id="PTHR13624:SF6">
    <property type="entry name" value="EMEI"/>
    <property type="match status" value="1"/>
</dbReference>
<dbReference type="Pfam" id="PF10268">
    <property type="entry name" value="Tmemb_161AB"/>
    <property type="match status" value="1"/>
</dbReference>
<feature type="region of interest" description="Disordered" evidence="7">
    <location>
        <begin position="52"/>
        <end position="94"/>
    </location>
</feature>
<feature type="transmembrane region" description="Helical" evidence="8">
    <location>
        <begin position="224"/>
        <end position="246"/>
    </location>
</feature>
<evidence type="ECO:0000256" key="2">
    <source>
        <dbReference type="ARBA" id="ARBA00009706"/>
    </source>
</evidence>